<gene>
    <name evidence="11" type="ORF">ALEPTO_LOCUS5554</name>
</gene>
<accession>A0A9N9FMW2</accession>
<dbReference type="PANTHER" id="PTHR43668">
    <property type="entry name" value="ALLANTOINASE"/>
    <property type="match status" value="1"/>
</dbReference>
<dbReference type="Pfam" id="PF01979">
    <property type="entry name" value="Amidohydro_1"/>
    <property type="match status" value="1"/>
</dbReference>
<dbReference type="PANTHER" id="PTHR43668:SF2">
    <property type="entry name" value="ALLANTOINASE"/>
    <property type="match status" value="1"/>
</dbReference>
<dbReference type="GO" id="GO:0008270">
    <property type="term" value="F:zinc ion binding"/>
    <property type="evidence" value="ECO:0007669"/>
    <property type="project" value="InterPro"/>
</dbReference>
<dbReference type="OrthoDB" id="10258955at2759"/>
<keyword evidence="12" id="KW-1185">Reference proteome</keyword>
<proteinExistence type="inferred from homology"/>
<dbReference type="SUPFAM" id="SSF51556">
    <property type="entry name" value="Metallo-dependent hydrolases"/>
    <property type="match status" value="1"/>
</dbReference>
<dbReference type="SUPFAM" id="SSF51338">
    <property type="entry name" value="Composite domain of metallo-dependent hydrolases"/>
    <property type="match status" value="1"/>
</dbReference>
<dbReference type="GO" id="GO:0000256">
    <property type="term" value="P:allantoin catabolic process"/>
    <property type="evidence" value="ECO:0007669"/>
    <property type="project" value="InterPro"/>
</dbReference>
<comment type="caution">
    <text evidence="11">The sequence shown here is derived from an EMBL/GenBank/DDBJ whole genome shotgun (WGS) entry which is preliminary data.</text>
</comment>
<dbReference type="GO" id="GO:0006145">
    <property type="term" value="P:purine nucleobase catabolic process"/>
    <property type="evidence" value="ECO:0007669"/>
    <property type="project" value="TreeGrafter"/>
</dbReference>
<evidence type="ECO:0000256" key="5">
    <source>
        <dbReference type="ARBA" id="ARBA00011881"/>
    </source>
</evidence>
<evidence type="ECO:0000259" key="10">
    <source>
        <dbReference type="Pfam" id="PF01979"/>
    </source>
</evidence>
<comment type="catalytic activity">
    <reaction evidence="1">
        <text>(S)-allantoin + H2O = allantoate + H(+)</text>
        <dbReference type="Rhea" id="RHEA:17029"/>
        <dbReference type="ChEBI" id="CHEBI:15377"/>
        <dbReference type="ChEBI" id="CHEBI:15378"/>
        <dbReference type="ChEBI" id="CHEBI:15678"/>
        <dbReference type="ChEBI" id="CHEBI:17536"/>
        <dbReference type="EC" id="3.5.2.5"/>
    </reaction>
</comment>
<evidence type="ECO:0000256" key="2">
    <source>
        <dbReference type="ARBA" id="ARBA00001947"/>
    </source>
</evidence>
<dbReference type="EMBL" id="CAJVPS010001590">
    <property type="protein sequence ID" value="CAG8544081.1"/>
    <property type="molecule type" value="Genomic_DNA"/>
</dbReference>
<evidence type="ECO:0000313" key="12">
    <source>
        <dbReference type="Proteomes" id="UP000789508"/>
    </source>
</evidence>
<evidence type="ECO:0000313" key="11">
    <source>
        <dbReference type="EMBL" id="CAG8544081.1"/>
    </source>
</evidence>
<evidence type="ECO:0000256" key="6">
    <source>
        <dbReference type="ARBA" id="ARBA00012863"/>
    </source>
</evidence>
<dbReference type="InterPro" id="IPR032466">
    <property type="entry name" value="Metal_Hydrolase"/>
</dbReference>
<dbReference type="GO" id="GO:0005737">
    <property type="term" value="C:cytoplasm"/>
    <property type="evidence" value="ECO:0007669"/>
    <property type="project" value="TreeGrafter"/>
</dbReference>
<evidence type="ECO:0000256" key="4">
    <source>
        <dbReference type="ARBA" id="ARBA00010368"/>
    </source>
</evidence>
<dbReference type="GO" id="GO:0004038">
    <property type="term" value="F:allantoinase activity"/>
    <property type="evidence" value="ECO:0007669"/>
    <property type="project" value="UniProtKB-EC"/>
</dbReference>
<evidence type="ECO:0000256" key="1">
    <source>
        <dbReference type="ARBA" id="ARBA00001756"/>
    </source>
</evidence>
<dbReference type="InterPro" id="IPR006680">
    <property type="entry name" value="Amidohydro-rel"/>
</dbReference>
<dbReference type="PROSITE" id="PS00482">
    <property type="entry name" value="DIHYDROOROTASE_1"/>
    <property type="match status" value="1"/>
</dbReference>
<dbReference type="InterPro" id="IPR050138">
    <property type="entry name" value="DHOase/Allantoinase_Hydrolase"/>
</dbReference>
<comment type="similarity">
    <text evidence="4">Belongs to the metallo-dependent hydrolases superfamily. Allantoinase family.</text>
</comment>
<dbReference type="InterPro" id="IPR002195">
    <property type="entry name" value="Dihydroorotase_CS"/>
</dbReference>
<keyword evidence="8" id="KW-0378">Hydrolase</keyword>
<dbReference type="InterPro" id="IPR011059">
    <property type="entry name" value="Metal-dep_hydrolase_composite"/>
</dbReference>
<organism evidence="11 12">
    <name type="scientific">Ambispora leptoticha</name>
    <dbReference type="NCBI Taxonomy" id="144679"/>
    <lineage>
        <taxon>Eukaryota</taxon>
        <taxon>Fungi</taxon>
        <taxon>Fungi incertae sedis</taxon>
        <taxon>Mucoromycota</taxon>
        <taxon>Glomeromycotina</taxon>
        <taxon>Glomeromycetes</taxon>
        <taxon>Archaeosporales</taxon>
        <taxon>Ambisporaceae</taxon>
        <taxon>Ambispora</taxon>
    </lineage>
</organism>
<keyword evidence="9" id="KW-0862">Zinc</keyword>
<protein>
    <recommendedName>
        <fullName evidence="6">allantoinase</fullName>
        <ecNumber evidence="6">3.5.2.5</ecNumber>
    </recommendedName>
</protein>
<dbReference type="EC" id="3.5.2.5" evidence="6"/>
<dbReference type="GO" id="GO:0050897">
    <property type="term" value="F:cobalt ion binding"/>
    <property type="evidence" value="ECO:0007669"/>
    <property type="project" value="InterPro"/>
</dbReference>
<evidence type="ECO:0000256" key="3">
    <source>
        <dbReference type="ARBA" id="ARBA00004968"/>
    </source>
</evidence>
<feature type="domain" description="Amidohydrolase-related" evidence="10">
    <location>
        <begin position="69"/>
        <end position="444"/>
    </location>
</feature>
<name>A0A9N9FMW2_9GLOM</name>
<dbReference type="Gene3D" id="3.20.20.140">
    <property type="entry name" value="Metal-dependent hydrolases"/>
    <property type="match status" value="1"/>
</dbReference>
<dbReference type="InterPro" id="IPR017593">
    <property type="entry name" value="Allantoinase"/>
</dbReference>
<dbReference type="NCBIfam" id="TIGR03178">
    <property type="entry name" value="allantoinase"/>
    <property type="match status" value="1"/>
</dbReference>
<dbReference type="Proteomes" id="UP000789508">
    <property type="component" value="Unassembled WGS sequence"/>
</dbReference>
<sequence>MSATKLLVITGPRVLTSLSTEASPGTLEIDQTGKITAIYAKESVHATDYPFLAPEKFIKVGSEQVVQCGLVDAHVHLNEPGRTAWEGFESGTRAACAGGVTTVIDMPLNSIPPTTTVPNLHAKIKAARDKCWVDVGFYGGNELVPLIKAGVKGFKAFMIESGVEEFPACLVEDDLRKAFEELKGHDSLFMFHAEKEENEEKNQSVIEEDSNKNQAYVQFLSSRPQSLELNAIKLIAQLTSEYQTVRTHIVHLSAADALPVIREAKRAGAPLTVETCFHYLCLTAEQVPIGATKFKCCPPIRDNANRELLWEALRDGTIDSVVSDHSPCTVDLKLTDKGDFMRAWGGISSLQFGLPVLWTEARKRGFSINDLHKWLSRNTAKQVRLDDRKGEIKVGFDADIVIWSPEETFTVAKENIQFKNKVTPYEGQELYGAVKKTILRGQIVFDSEKGGIVGSPIGKMLI</sequence>
<evidence type="ECO:0000256" key="7">
    <source>
        <dbReference type="ARBA" id="ARBA00022723"/>
    </source>
</evidence>
<dbReference type="AlphaFoldDB" id="A0A9N9FMW2"/>
<comment type="cofactor">
    <cofactor evidence="2">
        <name>Zn(2+)</name>
        <dbReference type="ChEBI" id="CHEBI:29105"/>
    </cofactor>
</comment>
<comment type="pathway">
    <text evidence="3">Nitrogen metabolism; (S)-allantoin degradation; allantoate from (S)-allantoin: step 1/1.</text>
</comment>
<dbReference type="FunFam" id="3.20.20.140:FF:000032">
    <property type="entry name" value="Allantoinase Dal1"/>
    <property type="match status" value="1"/>
</dbReference>
<evidence type="ECO:0000256" key="8">
    <source>
        <dbReference type="ARBA" id="ARBA00022801"/>
    </source>
</evidence>
<evidence type="ECO:0000256" key="9">
    <source>
        <dbReference type="ARBA" id="ARBA00022833"/>
    </source>
</evidence>
<reference evidence="11" key="1">
    <citation type="submission" date="2021-06" db="EMBL/GenBank/DDBJ databases">
        <authorList>
            <person name="Kallberg Y."/>
            <person name="Tangrot J."/>
            <person name="Rosling A."/>
        </authorList>
    </citation>
    <scope>NUCLEOTIDE SEQUENCE</scope>
    <source>
        <strain evidence="11">FL130A</strain>
    </source>
</reference>
<comment type="subunit">
    <text evidence="5">Homotetramer.</text>
</comment>
<keyword evidence="7" id="KW-0479">Metal-binding</keyword>